<reference evidence="8" key="1">
    <citation type="submission" date="2023-04" db="EMBL/GenBank/DDBJ databases">
        <title>Phytophthora lilii NBRC 32176.</title>
        <authorList>
            <person name="Ichikawa N."/>
            <person name="Sato H."/>
            <person name="Tonouchi N."/>
        </authorList>
    </citation>
    <scope>NUCLEOTIDE SEQUENCE</scope>
    <source>
        <strain evidence="8">NBRC 32176</strain>
    </source>
</reference>
<dbReference type="OrthoDB" id="78296at2759"/>
<feature type="domain" description="Cation efflux protein cytoplasmic" evidence="7">
    <location>
        <begin position="208"/>
        <end position="277"/>
    </location>
</feature>
<dbReference type="GO" id="GO:0016020">
    <property type="term" value="C:membrane"/>
    <property type="evidence" value="ECO:0007669"/>
    <property type="project" value="UniProtKB-SubCell"/>
</dbReference>
<evidence type="ECO:0000256" key="4">
    <source>
        <dbReference type="ARBA" id="ARBA00022989"/>
    </source>
</evidence>
<dbReference type="InterPro" id="IPR036837">
    <property type="entry name" value="Cation_efflux_CTD_sf"/>
</dbReference>
<evidence type="ECO:0000256" key="5">
    <source>
        <dbReference type="ARBA" id="ARBA00023136"/>
    </source>
</evidence>
<dbReference type="PANTHER" id="PTHR43840:SF52">
    <property type="entry name" value="CATION EFFLUX FAMILY PROTEIN"/>
    <property type="match status" value="1"/>
</dbReference>
<protein>
    <submittedName>
        <fullName evidence="8">Unnamed protein product</fullName>
    </submittedName>
</protein>
<keyword evidence="4" id="KW-1133">Transmembrane helix</keyword>
<keyword evidence="9" id="KW-1185">Reference proteome</keyword>
<dbReference type="SUPFAM" id="SSF161111">
    <property type="entry name" value="Cation efflux protein transmembrane domain-like"/>
    <property type="match status" value="1"/>
</dbReference>
<dbReference type="Pfam" id="PF16916">
    <property type="entry name" value="ZT_dimer"/>
    <property type="match status" value="1"/>
</dbReference>
<dbReference type="AlphaFoldDB" id="A0A9W6TDD4"/>
<comment type="caution">
    <text evidence="8">The sequence shown here is derived from an EMBL/GenBank/DDBJ whole genome shotgun (WGS) entry which is preliminary data.</text>
</comment>
<name>A0A9W6TDD4_9STRA</name>
<accession>A0A9W6TDD4</accession>
<evidence type="ECO:0000256" key="3">
    <source>
        <dbReference type="ARBA" id="ARBA00022692"/>
    </source>
</evidence>
<keyword evidence="2" id="KW-0813">Transport</keyword>
<dbReference type="Gene3D" id="3.30.70.1350">
    <property type="entry name" value="Cation efflux protein, cytoplasmic domain"/>
    <property type="match status" value="1"/>
</dbReference>
<dbReference type="SUPFAM" id="SSF160240">
    <property type="entry name" value="Cation efflux protein cytoplasmic domain-like"/>
    <property type="match status" value="1"/>
</dbReference>
<dbReference type="PANTHER" id="PTHR43840">
    <property type="entry name" value="MITOCHONDRIAL METAL TRANSPORTER 1-RELATED"/>
    <property type="match status" value="1"/>
</dbReference>
<evidence type="ECO:0000313" key="8">
    <source>
        <dbReference type="EMBL" id="GMF10678.1"/>
    </source>
</evidence>
<evidence type="ECO:0000256" key="1">
    <source>
        <dbReference type="ARBA" id="ARBA00004141"/>
    </source>
</evidence>
<dbReference type="GO" id="GO:0008324">
    <property type="term" value="F:monoatomic cation transmembrane transporter activity"/>
    <property type="evidence" value="ECO:0007669"/>
    <property type="project" value="TreeGrafter"/>
</dbReference>
<evidence type="ECO:0000313" key="9">
    <source>
        <dbReference type="Proteomes" id="UP001165083"/>
    </source>
</evidence>
<dbReference type="InterPro" id="IPR027470">
    <property type="entry name" value="Cation_efflux_CTD"/>
</dbReference>
<dbReference type="InterPro" id="IPR050291">
    <property type="entry name" value="CDF_Transporter"/>
</dbReference>
<keyword evidence="5" id="KW-0472">Membrane</keyword>
<organism evidence="8 9">
    <name type="scientific">Phytophthora lilii</name>
    <dbReference type="NCBI Taxonomy" id="2077276"/>
    <lineage>
        <taxon>Eukaryota</taxon>
        <taxon>Sar</taxon>
        <taxon>Stramenopiles</taxon>
        <taxon>Oomycota</taxon>
        <taxon>Peronosporomycetes</taxon>
        <taxon>Peronosporales</taxon>
        <taxon>Peronosporaceae</taxon>
        <taxon>Phytophthora</taxon>
    </lineage>
</organism>
<dbReference type="EMBL" id="BSXW01000051">
    <property type="protein sequence ID" value="GMF10678.1"/>
    <property type="molecule type" value="Genomic_DNA"/>
</dbReference>
<comment type="subcellular location">
    <subcellularLocation>
        <location evidence="1">Membrane</location>
        <topology evidence="1">Multi-pass membrane protein</topology>
    </subcellularLocation>
</comment>
<feature type="compositionally biased region" description="Polar residues" evidence="6">
    <location>
        <begin position="44"/>
        <end position="64"/>
    </location>
</feature>
<evidence type="ECO:0000256" key="2">
    <source>
        <dbReference type="ARBA" id="ARBA00022448"/>
    </source>
</evidence>
<dbReference type="Proteomes" id="UP001165083">
    <property type="component" value="Unassembled WGS sequence"/>
</dbReference>
<gene>
    <name evidence="8" type="ORF">Plil01_000145700</name>
</gene>
<dbReference type="InterPro" id="IPR027469">
    <property type="entry name" value="Cation_efflux_TMD_sf"/>
</dbReference>
<feature type="region of interest" description="Disordered" evidence="6">
    <location>
        <begin position="26"/>
        <end position="64"/>
    </location>
</feature>
<dbReference type="Gene3D" id="1.20.1510.10">
    <property type="entry name" value="Cation efflux protein transmembrane domain"/>
    <property type="match status" value="1"/>
</dbReference>
<evidence type="ECO:0000256" key="6">
    <source>
        <dbReference type="SAM" id="MobiDB-lite"/>
    </source>
</evidence>
<sequence>MLARSLLWLDECAPASSCACQAEAATSASAPSPPGPPHAVAMSQRASRSISNEPSTVPASPANAKSSAVMPWDFVRQVARGERQLDHVALVLKASLFTNIVIVISMTSVAIASHSLALISALVENMVDLFVQGPLGQEAGLRQDNLNDTLSNSFAVAAYIVAAVESEAWYVDPAGAILIFLYIMVSWGKMAWERVTQLVGVCASEDFVQEVKELCSHHHPAMELDIVRYHFGSKYLVELEVVVPAEMSVKDAHDIALQLQFKVESVDEMERAFVHVDYQSRDYDEHVVSREEDALLMYAGYSSEQQRPSTADHCGELYASVPTEDDALVEFAVRIDSSTSPPNSPERAAITTPRSTCFEALKD</sequence>
<feature type="region of interest" description="Disordered" evidence="6">
    <location>
        <begin position="336"/>
        <end position="355"/>
    </location>
</feature>
<proteinExistence type="predicted"/>
<keyword evidence="3" id="KW-0812">Transmembrane</keyword>
<evidence type="ECO:0000259" key="7">
    <source>
        <dbReference type="Pfam" id="PF16916"/>
    </source>
</evidence>